<proteinExistence type="predicted"/>
<dbReference type="EMBL" id="JBHRTB010000010">
    <property type="protein sequence ID" value="MFC3142848.1"/>
    <property type="molecule type" value="Genomic_DNA"/>
</dbReference>
<dbReference type="SUPFAM" id="SSF55961">
    <property type="entry name" value="Bet v1-like"/>
    <property type="match status" value="1"/>
</dbReference>
<dbReference type="InterPro" id="IPR023393">
    <property type="entry name" value="START-like_dom_sf"/>
</dbReference>
<organism evidence="1 2">
    <name type="scientific">Psychromarinibacter halotolerans</name>
    <dbReference type="NCBI Taxonomy" id="1775175"/>
    <lineage>
        <taxon>Bacteria</taxon>
        <taxon>Pseudomonadati</taxon>
        <taxon>Pseudomonadota</taxon>
        <taxon>Alphaproteobacteria</taxon>
        <taxon>Rhodobacterales</taxon>
        <taxon>Paracoccaceae</taxon>
        <taxon>Psychromarinibacter</taxon>
    </lineage>
</organism>
<sequence length="144" mass="15933">MIDPHCHTSSIKVDRPAEQVFELMSDGLKQGHWAWGSAEREDAGDGIFAGTSVFNGARTFVRLDVDARRMLVDYDVGGAADQLRFRNSSRVLPGAVLGHEDGSCVVTLMTWRLADQDDAAWTQISTVHEAEMYLIRGLAERDLP</sequence>
<evidence type="ECO:0008006" key="3">
    <source>
        <dbReference type="Google" id="ProtNLM"/>
    </source>
</evidence>
<dbReference type="Gene3D" id="3.30.530.20">
    <property type="match status" value="1"/>
</dbReference>
<name>A0ABV7GMI7_9RHOB</name>
<comment type="caution">
    <text evidence="1">The sequence shown here is derived from an EMBL/GenBank/DDBJ whole genome shotgun (WGS) entry which is preliminary data.</text>
</comment>
<gene>
    <name evidence="1" type="ORF">ACFOGP_09015</name>
</gene>
<dbReference type="Proteomes" id="UP001595632">
    <property type="component" value="Unassembled WGS sequence"/>
</dbReference>
<reference evidence="2" key="1">
    <citation type="journal article" date="2019" name="Int. J. Syst. Evol. Microbiol.">
        <title>The Global Catalogue of Microorganisms (GCM) 10K type strain sequencing project: providing services to taxonomists for standard genome sequencing and annotation.</title>
        <authorList>
            <consortium name="The Broad Institute Genomics Platform"/>
            <consortium name="The Broad Institute Genome Sequencing Center for Infectious Disease"/>
            <person name="Wu L."/>
            <person name="Ma J."/>
        </authorList>
    </citation>
    <scope>NUCLEOTIDE SEQUENCE [LARGE SCALE GENOMIC DNA]</scope>
    <source>
        <strain evidence="2">KCTC 52366</strain>
    </source>
</reference>
<protein>
    <recommendedName>
        <fullName evidence="3">Activator of Hsp90 ATPase-like protein</fullName>
    </recommendedName>
</protein>
<keyword evidence="2" id="KW-1185">Reference proteome</keyword>
<evidence type="ECO:0000313" key="1">
    <source>
        <dbReference type="EMBL" id="MFC3142848.1"/>
    </source>
</evidence>
<evidence type="ECO:0000313" key="2">
    <source>
        <dbReference type="Proteomes" id="UP001595632"/>
    </source>
</evidence>
<dbReference type="RefSeq" id="WP_275632831.1">
    <property type="nucleotide sequence ID" value="NZ_JARGYD010000004.1"/>
</dbReference>
<accession>A0ABV7GMI7</accession>